<proteinExistence type="inferred from homology"/>
<dbReference type="InterPro" id="IPR008381">
    <property type="entry name" value="SDHAF3/Sdh7"/>
</dbReference>
<keyword evidence="3" id="KW-0809">Transit peptide</keyword>
<reference evidence="8" key="1">
    <citation type="submission" date="2021-01" db="EMBL/GenBank/DDBJ databases">
        <authorList>
            <person name="Corre E."/>
            <person name="Pelletier E."/>
            <person name="Niang G."/>
            <person name="Scheremetjew M."/>
            <person name="Finn R."/>
            <person name="Kale V."/>
            <person name="Holt S."/>
            <person name="Cochrane G."/>
            <person name="Meng A."/>
            <person name="Brown T."/>
            <person name="Cohen L."/>
        </authorList>
    </citation>
    <scope>NUCLEOTIDE SEQUENCE</scope>
    <source>
        <strain evidence="8">CCMP1205</strain>
    </source>
</reference>
<accession>A0A7S2T2K0</accession>
<feature type="region of interest" description="Disordered" evidence="7">
    <location>
        <begin position="1"/>
        <end position="32"/>
    </location>
</feature>
<evidence type="ECO:0000256" key="7">
    <source>
        <dbReference type="SAM" id="MobiDB-lite"/>
    </source>
</evidence>
<evidence type="ECO:0000256" key="5">
    <source>
        <dbReference type="ARBA" id="ARBA00023186"/>
    </source>
</evidence>
<dbReference type="PANTHER" id="PTHR13137">
    <property type="entry name" value="DC11 ACN9 HOMOLOG"/>
    <property type="match status" value="1"/>
</dbReference>
<dbReference type="EMBL" id="HBHL01007376">
    <property type="protein sequence ID" value="CAD9715914.1"/>
    <property type="molecule type" value="Transcribed_RNA"/>
</dbReference>
<gene>
    <name evidence="8" type="ORF">CPRI1469_LOCUS4770</name>
</gene>
<dbReference type="PANTHER" id="PTHR13137:SF6">
    <property type="entry name" value="SUCCINATE DEHYDROGENASE ASSEMBLY FACTOR 3, MITOCHONDRIAL"/>
    <property type="match status" value="1"/>
</dbReference>
<sequence length="155" mass="17986">MGTVGQARRWINTSPSPSTQRERERERERGGGKIMTKTKEVLLRLYARILRLHRSSLPLPLRDMGDQYVRQEFRSMWNLKDADMEKHYDEFSGQWEDYAKTLGTAPQEGAGESVAERDVVSGDLKEETLKTLSDEQREQLKRLKDEIDGFTRPDA</sequence>
<evidence type="ECO:0000256" key="4">
    <source>
        <dbReference type="ARBA" id="ARBA00023128"/>
    </source>
</evidence>
<dbReference type="GO" id="GO:0034553">
    <property type="term" value="P:mitochondrial respiratory chain complex II assembly"/>
    <property type="evidence" value="ECO:0007669"/>
    <property type="project" value="UniProtKB-UniRule"/>
</dbReference>
<dbReference type="CDD" id="cd20270">
    <property type="entry name" value="Complex1_LYR_SDHAF3_LYRM10"/>
    <property type="match status" value="1"/>
</dbReference>
<comment type="similarity">
    <text evidence="2 6">Belongs to the complex I LYR family. SDHAF3 subfamily.</text>
</comment>
<evidence type="ECO:0000256" key="3">
    <source>
        <dbReference type="ARBA" id="ARBA00022946"/>
    </source>
</evidence>
<name>A0A7S2T2K0_9CHLO</name>
<comment type="subcellular location">
    <subcellularLocation>
        <location evidence="1 6">Mitochondrion matrix</location>
    </subcellularLocation>
</comment>
<dbReference type="GO" id="GO:0005758">
    <property type="term" value="C:mitochondrial intermembrane space"/>
    <property type="evidence" value="ECO:0007669"/>
    <property type="project" value="TreeGrafter"/>
</dbReference>
<organism evidence="8">
    <name type="scientific">Chloropicon primus</name>
    <dbReference type="NCBI Taxonomy" id="1764295"/>
    <lineage>
        <taxon>Eukaryota</taxon>
        <taxon>Viridiplantae</taxon>
        <taxon>Chlorophyta</taxon>
        <taxon>Chloropicophyceae</taxon>
        <taxon>Chloropicales</taxon>
        <taxon>Chloropicaceae</taxon>
        <taxon>Chloropicon</taxon>
    </lineage>
</organism>
<feature type="compositionally biased region" description="Basic and acidic residues" evidence="7">
    <location>
        <begin position="20"/>
        <end position="32"/>
    </location>
</feature>
<dbReference type="GO" id="GO:0006105">
    <property type="term" value="P:succinate metabolic process"/>
    <property type="evidence" value="ECO:0007669"/>
    <property type="project" value="TreeGrafter"/>
</dbReference>
<comment type="function">
    <text evidence="6">Plays an essential role in the assembly of succinate dehydrogenase (SDH), an enzyme complex (also referred to as respiratory complex II) that is a component of both the tricarboxylic acid (TCA) cycle and the mitochondrial electron transport chain, and which couples the oxidation of succinate to fumarate with the reduction of ubiquinone (coenzyme Q) to ubiquinol. Promotes maturation of the iron-sulfur protein subunit of the SDH catalytic dimer, protecting it from the deleterious effects of oxidants. May act together with SDHAF1.</text>
</comment>
<keyword evidence="5 6" id="KW-0143">Chaperone</keyword>
<evidence type="ECO:0000256" key="2">
    <source>
        <dbReference type="ARBA" id="ARBA00006020"/>
    </source>
</evidence>
<dbReference type="Pfam" id="PF13233">
    <property type="entry name" value="Complex1_LYR_2"/>
    <property type="match status" value="1"/>
</dbReference>
<comment type="subunit">
    <text evidence="6">Interacts with the iron-sulfur protein subunit within the SDH catalytic dimer.</text>
</comment>
<evidence type="ECO:0000256" key="6">
    <source>
        <dbReference type="RuleBase" id="RU368039"/>
    </source>
</evidence>
<protein>
    <recommendedName>
        <fullName evidence="6">Succinate dehydrogenase assembly factor 3</fullName>
        <shortName evidence="6">SDH assembly factor 3</shortName>
        <shortName evidence="6">SDHAF3</shortName>
    </recommendedName>
</protein>
<dbReference type="AlphaFoldDB" id="A0A7S2T2K0"/>
<evidence type="ECO:0000313" key="8">
    <source>
        <dbReference type="EMBL" id="CAD9715914.1"/>
    </source>
</evidence>
<keyword evidence="4 6" id="KW-0496">Mitochondrion</keyword>
<evidence type="ECO:0000256" key="1">
    <source>
        <dbReference type="ARBA" id="ARBA00004305"/>
    </source>
</evidence>
<dbReference type="GO" id="GO:0005759">
    <property type="term" value="C:mitochondrial matrix"/>
    <property type="evidence" value="ECO:0007669"/>
    <property type="project" value="UniProtKB-SubCell"/>
</dbReference>